<evidence type="ECO:0000256" key="11">
    <source>
        <dbReference type="ARBA" id="ARBA00022786"/>
    </source>
</evidence>
<accession>A0A6F9D6J8</accession>
<dbReference type="InterPro" id="IPR037679">
    <property type="entry name" value="Apc5"/>
</dbReference>
<dbReference type="GO" id="GO:0005680">
    <property type="term" value="C:anaphase-promoting complex"/>
    <property type="evidence" value="ECO:0007669"/>
    <property type="project" value="InterPro"/>
</dbReference>
<evidence type="ECO:0000256" key="13">
    <source>
        <dbReference type="ARBA" id="ARBA00023212"/>
    </source>
</evidence>
<evidence type="ECO:0000256" key="2">
    <source>
        <dbReference type="ARBA" id="ARBA00004186"/>
    </source>
</evidence>
<dbReference type="Pfam" id="PF21371">
    <property type="entry name" value="Apc5_N"/>
    <property type="match status" value="1"/>
</dbReference>
<keyword evidence="12" id="KW-0802">TPR repeat</keyword>
<feature type="domain" description="Anaphase-promoting complex subunit 5" evidence="17">
    <location>
        <begin position="281"/>
        <end position="377"/>
    </location>
</feature>
<comment type="similarity">
    <text evidence="4">Belongs to the APC5 family.</text>
</comment>
<keyword evidence="7" id="KW-0597">Phosphoprotein</keyword>
<feature type="compositionally biased region" description="Basic and acidic residues" evidence="16">
    <location>
        <begin position="202"/>
        <end position="222"/>
    </location>
</feature>
<sequence length="745" mass="84353">MFTLSGDTSAHDHITPHRMSLLILIKNYADICDGKNEQHPRMVWINDWTSKRHLDRCLLSWIQQPDGSFKDIVKTVGSCSKVLCSAFTDMIDKICNYQSFAVLENFIGNLSVGLLEEKDSILHKRGLLGQFCRRMLVYHERLAFCEIQPFFDSLVKYCSPQISSRKSLSEKLMDKQKKNQDPADAISTVTLDDMDLESQSEMDSKSSRESIDPELKPSDLKSEKCDDFESCEYLTQRQAEYFFSQQAALIEGKEAEALSPCTLQLKIRQLLMNNPELTQAHYLSYLNNLRVKEFAGAMDSLFMFFIRHSSKPCNPKEAEDSLNQTHRFAALNLALLHLKFGHKKAAIAAAKEAISLAQLSNDLVCLQNAVSLINHLQPNSNQHKFTENIIKPAKKQSLLDLAFTAVQAHMKKQALGGENPCVVFRTLAAADALQSTHPLSYLMSMSFAHKASLWRMYGKRHMALLYCQMALCLQTTDNRRCQIFQNGYNSDDIAVSLCNLLELLHEEGFQAASNELLNHVKLRFPLNSSQNHLWRKSEACIQHKLNLRLRRHTDASQAELVIQGFSKQEGLLCKAYGLASKGEKLKSHGALMKLLTKETQKEELNPETKCKALILLGDLLSGNVGEHASSFKYYLDALTIAHNNYFNSEVVIIYLKLAQLQLLTNSVDMSLASLKCVQFECWSNSSVQLCNNFIMVAVRAIAKKETKPNTILLDLIIQELQKAQAAFEDFQSPVRKRDIVYMLAK</sequence>
<keyword evidence="6" id="KW-0963">Cytoplasm</keyword>
<dbReference type="AlphaFoldDB" id="A0A6F9D6J8"/>
<dbReference type="PANTHER" id="PTHR12830">
    <property type="entry name" value="ANAPHASE-PROMOTING COMPLEX SUBUNIT 5"/>
    <property type="match status" value="1"/>
</dbReference>
<protein>
    <recommendedName>
        <fullName evidence="5">Anaphase-promoting complex subunit 5</fullName>
    </recommendedName>
</protein>
<evidence type="ECO:0000256" key="3">
    <source>
        <dbReference type="ARBA" id="ARBA00004906"/>
    </source>
</evidence>
<dbReference type="CDD" id="cd16270">
    <property type="entry name" value="Apc5_N"/>
    <property type="match status" value="1"/>
</dbReference>
<keyword evidence="11" id="KW-0833">Ubl conjugation pathway</keyword>
<dbReference type="GO" id="GO:0031145">
    <property type="term" value="P:anaphase-promoting complex-dependent catabolic process"/>
    <property type="evidence" value="ECO:0007669"/>
    <property type="project" value="TreeGrafter"/>
</dbReference>
<feature type="region of interest" description="Disordered" evidence="16">
    <location>
        <begin position="169"/>
        <end position="222"/>
    </location>
</feature>
<dbReference type="EMBL" id="LR782897">
    <property type="protein sequence ID" value="CAB3221512.1"/>
    <property type="molecule type" value="mRNA"/>
</dbReference>
<organism evidence="19">
    <name type="scientific">Phallusia mammillata</name>
    <dbReference type="NCBI Taxonomy" id="59560"/>
    <lineage>
        <taxon>Eukaryota</taxon>
        <taxon>Metazoa</taxon>
        <taxon>Chordata</taxon>
        <taxon>Tunicata</taxon>
        <taxon>Ascidiacea</taxon>
        <taxon>Phlebobranchia</taxon>
        <taxon>Ascidiidae</taxon>
        <taxon>Phallusia</taxon>
    </lineage>
</organism>
<evidence type="ECO:0000259" key="18">
    <source>
        <dbReference type="Pfam" id="PF21371"/>
    </source>
</evidence>
<evidence type="ECO:0000256" key="6">
    <source>
        <dbReference type="ARBA" id="ARBA00022490"/>
    </source>
</evidence>
<evidence type="ECO:0000256" key="16">
    <source>
        <dbReference type="SAM" id="MobiDB-lite"/>
    </source>
</evidence>
<keyword evidence="9" id="KW-0677">Repeat</keyword>
<evidence type="ECO:0000256" key="14">
    <source>
        <dbReference type="ARBA" id="ARBA00023242"/>
    </source>
</evidence>
<evidence type="ECO:0000256" key="4">
    <source>
        <dbReference type="ARBA" id="ARBA00007450"/>
    </source>
</evidence>
<feature type="domain" description="Anaphase-promoting complex subunit 5 N-terminal" evidence="18">
    <location>
        <begin position="15"/>
        <end position="158"/>
    </location>
</feature>
<feature type="compositionally biased region" description="Basic and acidic residues" evidence="16">
    <location>
        <begin position="169"/>
        <end position="181"/>
    </location>
</feature>
<dbReference type="PANTHER" id="PTHR12830:SF9">
    <property type="entry name" value="ANAPHASE-PROMOTING COMPLEX SUBUNIT 5"/>
    <property type="match status" value="1"/>
</dbReference>
<evidence type="ECO:0000256" key="7">
    <source>
        <dbReference type="ARBA" id="ARBA00022553"/>
    </source>
</evidence>
<dbReference type="GO" id="GO:0045842">
    <property type="term" value="P:positive regulation of mitotic metaphase/anaphase transition"/>
    <property type="evidence" value="ECO:0007669"/>
    <property type="project" value="TreeGrafter"/>
</dbReference>
<gene>
    <name evidence="19" type="primary">Anapc5</name>
</gene>
<evidence type="ECO:0000256" key="10">
    <source>
        <dbReference type="ARBA" id="ARBA00022776"/>
    </source>
</evidence>
<reference evidence="19" key="1">
    <citation type="submission" date="2020-04" db="EMBL/GenBank/DDBJ databases">
        <authorList>
            <person name="Neveu A P."/>
        </authorList>
    </citation>
    <scope>NUCLEOTIDE SEQUENCE</scope>
    <source>
        <tissue evidence="19">Whole embryo</tissue>
    </source>
</reference>
<dbReference type="InterPro" id="IPR048968">
    <property type="entry name" value="Apc5_N"/>
</dbReference>
<evidence type="ECO:0000256" key="1">
    <source>
        <dbReference type="ARBA" id="ARBA00004123"/>
    </source>
</evidence>
<evidence type="ECO:0000256" key="5">
    <source>
        <dbReference type="ARBA" id="ARBA00016066"/>
    </source>
</evidence>
<dbReference type="Pfam" id="PF12862">
    <property type="entry name" value="ANAPC5"/>
    <property type="match status" value="1"/>
</dbReference>
<comment type="subcellular location">
    <subcellularLocation>
        <location evidence="2">Cytoplasm</location>
        <location evidence="2">Cytoskeleton</location>
        <location evidence="2">Spindle</location>
    </subcellularLocation>
    <subcellularLocation>
        <location evidence="1">Nucleus</location>
    </subcellularLocation>
</comment>
<name>A0A6F9D6J8_9ASCI</name>
<keyword evidence="13" id="KW-0206">Cytoskeleton</keyword>
<evidence type="ECO:0000256" key="8">
    <source>
        <dbReference type="ARBA" id="ARBA00022618"/>
    </source>
</evidence>
<dbReference type="GO" id="GO:0051301">
    <property type="term" value="P:cell division"/>
    <property type="evidence" value="ECO:0007669"/>
    <property type="project" value="UniProtKB-KW"/>
</dbReference>
<keyword evidence="8" id="KW-0132">Cell division</keyword>
<keyword evidence="14" id="KW-0539">Nucleus</keyword>
<evidence type="ECO:0000313" key="19">
    <source>
        <dbReference type="EMBL" id="CAB3221512.1"/>
    </source>
</evidence>
<comment type="pathway">
    <text evidence="3">Protein modification; protein ubiquitination.</text>
</comment>
<dbReference type="InterPro" id="IPR026000">
    <property type="entry name" value="Apc5_dom"/>
</dbReference>
<keyword evidence="15" id="KW-0131">Cell cycle</keyword>
<dbReference type="GO" id="GO:0070979">
    <property type="term" value="P:protein K11-linked ubiquitination"/>
    <property type="evidence" value="ECO:0007669"/>
    <property type="project" value="TreeGrafter"/>
</dbReference>
<evidence type="ECO:0000256" key="9">
    <source>
        <dbReference type="ARBA" id="ARBA00022737"/>
    </source>
</evidence>
<proteinExistence type="evidence at transcript level"/>
<evidence type="ECO:0000256" key="15">
    <source>
        <dbReference type="ARBA" id="ARBA00023306"/>
    </source>
</evidence>
<dbReference type="GO" id="GO:0005819">
    <property type="term" value="C:spindle"/>
    <property type="evidence" value="ECO:0007669"/>
    <property type="project" value="UniProtKB-SubCell"/>
</dbReference>
<evidence type="ECO:0000256" key="12">
    <source>
        <dbReference type="ARBA" id="ARBA00022803"/>
    </source>
</evidence>
<keyword evidence="10" id="KW-0498">Mitosis</keyword>
<evidence type="ECO:0000259" key="17">
    <source>
        <dbReference type="Pfam" id="PF12862"/>
    </source>
</evidence>